<gene>
    <name evidence="2" type="ORF">CXB77_01260</name>
</gene>
<dbReference type="AlphaFoldDB" id="A0A2S7XVF8"/>
<proteinExistence type="predicted"/>
<evidence type="ECO:0000313" key="3">
    <source>
        <dbReference type="Proteomes" id="UP000239936"/>
    </source>
</evidence>
<dbReference type="Proteomes" id="UP000239936">
    <property type="component" value="Unassembled WGS sequence"/>
</dbReference>
<dbReference type="RefSeq" id="WP_105072492.1">
    <property type="nucleotide sequence ID" value="NZ_PPGH01000010.1"/>
</dbReference>
<comment type="caution">
    <text evidence="2">The sequence shown here is derived from an EMBL/GenBank/DDBJ whole genome shotgun (WGS) entry which is preliminary data.</text>
</comment>
<evidence type="ECO:0000256" key="1">
    <source>
        <dbReference type="SAM" id="MobiDB-lite"/>
    </source>
</evidence>
<feature type="region of interest" description="Disordered" evidence="1">
    <location>
        <begin position="1"/>
        <end position="32"/>
    </location>
</feature>
<sequence>MFEFRKKGKAPDSSVVVSTRPEPADAAPETAESDSWFGKKWFKSKAETEPAAEIAPPAYYGTAPAARCTKP</sequence>
<reference evidence="2 3" key="1">
    <citation type="submission" date="2018-01" db="EMBL/GenBank/DDBJ databases">
        <title>The complete genome sequence of Chromatium okenii LaCa, a purple sulfur bacterium with a turbulent life.</title>
        <authorList>
            <person name="Luedin S.M."/>
            <person name="Liechti N."/>
            <person name="Storelli N."/>
            <person name="Danza F."/>
            <person name="Wittwer M."/>
            <person name="Pothier J.F."/>
            <person name="Tonolla M.A."/>
        </authorList>
    </citation>
    <scope>NUCLEOTIDE SEQUENCE [LARGE SCALE GENOMIC DNA]</scope>
    <source>
        <strain evidence="2 3">LaCa</strain>
    </source>
</reference>
<name>A0A2S7XVF8_9GAMM</name>
<evidence type="ECO:0000313" key="2">
    <source>
        <dbReference type="EMBL" id="PQJ97533.1"/>
    </source>
</evidence>
<accession>A0A2S7XVF8</accession>
<organism evidence="2 3">
    <name type="scientific">Chromatium okenii</name>
    <dbReference type="NCBI Taxonomy" id="61644"/>
    <lineage>
        <taxon>Bacteria</taxon>
        <taxon>Pseudomonadati</taxon>
        <taxon>Pseudomonadota</taxon>
        <taxon>Gammaproteobacteria</taxon>
        <taxon>Chromatiales</taxon>
        <taxon>Chromatiaceae</taxon>
        <taxon>Chromatium</taxon>
    </lineage>
</organism>
<dbReference type="EMBL" id="PPGH01000010">
    <property type="protein sequence ID" value="PQJ97533.1"/>
    <property type="molecule type" value="Genomic_DNA"/>
</dbReference>
<keyword evidence="3" id="KW-1185">Reference proteome</keyword>
<protein>
    <submittedName>
        <fullName evidence="2">Uncharacterized protein</fullName>
    </submittedName>
</protein>